<keyword evidence="4" id="KW-1185">Reference proteome</keyword>
<dbReference type="InterPro" id="IPR015943">
    <property type="entry name" value="WD40/YVTN_repeat-like_dom_sf"/>
</dbReference>
<dbReference type="InterPro" id="IPR042411">
    <property type="entry name" value="WDR27"/>
</dbReference>
<dbReference type="InParanoid" id="F2UHX7"/>
<dbReference type="OMA" id="WAREEDW"/>
<feature type="repeat" description="WD" evidence="1">
    <location>
        <begin position="118"/>
        <end position="160"/>
    </location>
</feature>
<dbReference type="Pfam" id="PF00400">
    <property type="entry name" value="WD40"/>
    <property type="match status" value="5"/>
</dbReference>
<dbReference type="KEGG" id="sre:PTSG_08077"/>
<dbReference type="PROSITE" id="PS50082">
    <property type="entry name" value="WD_REPEATS_2"/>
    <property type="match status" value="3"/>
</dbReference>
<organism evidence="4">
    <name type="scientific">Salpingoeca rosetta (strain ATCC 50818 / BSB-021)</name>
    <dbReference type="NCBI Taxonomy" id="946362"/>
    <lineage>
        <taxon>Eukaryota</taxon>
        <taxon>Choanoflagellata</taxon>
        <taxon>Craspedida</taxon>
        <taxon>Salpingoecidae</taxon>
        <taxon>Salpingoeca</taxon>
    </lineage>
</organism>
<name>F2UHX7_SALR5</name>
<feature type="repeat" description="WD" evidence="1">
    <location>
        <begin position="34"/>
        <end position="76"/>
    </location>
</feature>
<dbReference type="SMART" id="SM00320">
    <property type="entry name" value="WD40"/>
    <property type="match status" value="9"/>
</dbReference>
<dbReference type="Proteomes" id="UP000007799">
    <property type="component" value="Unassembled WGS sequence"/>
</dbReference>
<dbReference type="FunCoup" id="F2UHX7">
    <property type="interactions" value="128"/>
</dbReference>
<evidence type="ECO:0000256" key="2">
    <source>
        <dbReference type="SAM" id="MobiDB-lite"/>
    </source>
</evidence>
<dbReference type="PANTHER" id="PTHR44525:SF1">
    <property type="entry name" value="WD REPEAT-CONTAINING PROTEIN 27"/>
    <property type="match status" value="1"/>
</dbReference>
<feature type="repeat" description="WD" evidence="1">
    <location>
        <begin position="682"/>
        <end position="714"/>
    </location>
</feature>
<feature type="compositionally biased region" description="Basic residues" evidence="2">
    <location>
        <begin position="558"/>
        <end position="578"/>
    </location>
</feature>
<dbReference type="InterPro" id="IPR001680">
    <property type="entry name" value="WD40_rpt"/>
</dbReference>
<reference evidence="3" key="1">
    <citation type="submission" date="2009-08" db="EMBL/GenBank/DDBJ databases">
        <title>Annotation of Salpingoeca rosetta.</title>
        <authorList>
            <consortium name="The Broad Institute Genome Sequencing Platform"/>
            <person name="Russ C."/>
            <person name="Cuomo C."/>
            <person name="Burger G."/>
            <person name="Gray M.W."/>
            <person name="Holland P.W.H."/>
            <person name="King N."/>
            <person name="Lang F.B.F."/>
            <person name="Roger A.J."/>
            <person name="Ruiz-Trillo I."/>
            <person name="Young S.K."/>
            <person name="Zeng Q."/>
            <person name="Gargeya S."/>
            <person name="Alvarado L."/>
            <person name="Berlin A."/>
            <person name="Chapman S.B."/>
            <person name="Chen Z."/>
            <person name="Freedman E."/>
            <person name="Gellesch M."/>
            <person name="Goldberg J."/>
            <person name="Griggs A."/>
            <person name="Gujja S."/>
            <person name="Heilman E."/>
            <person name="Heiman D."/>
            <person name="Howarth C."/>
            <person name="Mehta T."/>
            <person name="Neiman D."/>
            <person name="Pearson M."/>
            <person name="Roberts A."/>
            <person name="Saif S."/>
            <person name="Shea T."/>
            <person name="Shenoy N."/>
            <person name="Sisk P."/>
            <person name="Stolte C."/>
            <person name="Sykes S."/>
            <person name="White J."/>
            <person name="Yandava C."/>
            <person name="Haas B."/>
            <person name="Nusbaum C."/>
            <person name="Birren B."/>
        </authorList>
    </citation>
    <scope>NUCLEOTIDE SEQUENCE [LARGE SCALE GENOMIC DNA]</scope>
    <source>
        <strain evidence="3">ATCC 50818</strain>
    </source>
</reference>
<dbReference type="AlphaFoldDB" id="F2UHX7"/>
<dbReference type="GeneID" id="16071660"/>
<dbReference type="EMBL" id="GL832975">
    <property type="protein sequence ID" value="EGD76726.1"/>
    <property type="molecule type" value="Genomic_DNA"/>
</dbReference>
<dbReference type="OrthoDB" id="20669at2759"/>
<evidence type="ECO:0000313" key="3">
    <source>
        <dbReference type="EMBL" id="EGD76726.1"/>
    </source>
</evidence>
<dbReference type="SUPFAM" id="SSF50978">
    <property type="entry name" value="WD40 repeat-like"/>
    <property type="match status" value="2"/>
</dbReference>
<proteinExistence type="predicted"/>
<protein>
    <submittedName>
        <fullName evidence="3">Uncharacterized protein</fullName>
    </submittedName>
</protein>
<dbReference type="PROSITE" id="PS50294">
    <property type="entry name" value="WD_REPEATS_REGION"/>
    <property type="match status" value="1"/>
</dbReference>
<feature type="region of interest" description="Disordered" evidence="2">
    <location>
        <begin position="366"/>
        <end position="385"/>
    </location>
</feature>
<dbReference type="RefSeq" id="XP_004991098.1">
    <property type="nucleotide sequence ID" value="XM_004991041.1"/>
</dbReference>
<dbReference type="InterPro" id="IPR036322">
    <property type="entry name" value="WD40_repeat_dom_sf"/>
</dbReference>
<accession>F2UHX7</accession>
<dbReference type="STRING" id="946362.F2UHX7"/>
<dbReference type="PANTHER" id="PTHR44525">
    <property type="entry name" value="WD REPEAT-CONTAINING PROTEIN 27"/>
    <property type="match status" value="1"/>
</dbReference>
<keyword evidence="1" id="KW-0853">WD repeat</keyword>
<dbReference type="eggNOG" id="KOG0266">
    <property type="taxonomic scope" value="Eukaryota"/>
</dbReference>
<feature type="region of interest" description="Disordered" evidence="2">
    <location>
        <begin position="544"/>
        <end position="583"/>
    </location>
</feature>
<sequence length="981" mass="104846">MHSTLLTVSLALRDHKLCSKHTPPLEAAQRIATLTGHSSKVTASAFSHGSPCRLLCTASDDAVLLWGLADGSCARLLDAPPDTPHHIAFNPTNQFLALCVGSLIYIASPSDSTITCVLEGHAGMVTSAAFGLAHPAFLVSADDDRRFKVWDVARKSLLFQSQYETPAPFTAACFDTEGYRLFLGASDGSLHVFQLEPTGVCRRIATVDCKRLATKLLQTATLARTAATGPTPAPPPVPAMAPGLQPQQRRHVPGRWGLTREATAEEAVDTFGVASTQTAAPTVVSSETSAPALAAWKRSQSTASHEGGAVTVADGVGRVGNESNSKGSVGGVSGGLECQGVSDDLLDDDMTILAIGRIMYDDAAPLQQQQQQQRGHGVDDEQQRSSRAMQEYLQMVGGATHDSVHTASSSVLGSLQAQRTRMAIATSQALVLLNGHTFKGAGVYRWAREEDWTSYPPASQATLPASIASCHLSSARVSCETCGIDVTLASVAGAFQRAVHTIALSRRATPLVAGVGDGGGSGDEGTATAAQCSLSVQATAPLESNSPLHAVLQPKPPASKKSKSAGRRPKKLPSGRRATRTDQAVTFRTSIKSSGEEAATLILGGGRGEAELTAWDVSRYPLDGPPPSRLIDTKPLTATTHTCGAVGLALNQEGTGVCAWLSDRTVHALPSRLSSEKPSRVGVAHNATVTRASWSLDGRWILSAAADEHPIVWNPDKIERRVDADPPVAVLRMSTLRHNFKQKAQDTTPNPPMTKLRDAQFYYMDRFILTAHGTDVCMYKYHLDPTVDDIKRYVNKSKYKMVVSLRNRQAHALTCLSAVNSFHSHIVLAAASDRSISIFDMNRATLAHTIQRAHSRSIYRIAQHHGSPVVSHPPDAYNLFLTGALSDGIALWDIRANECVRACVSHTSRAVPVGFEFSPCGRFVMCGSEDKAAYVYDIRQGLLLNKLGSHLDVVTDVAHHPLKPVVFTSCMDGRLRVFGPP</sequence>
<evidence type="ECO:0000256" key="1">
    <source>
        <dbReference type="PROSITE-ProRule" id="PRU00221"/>
    </source>
</evidence>
<gene>
    <name evidence="3" type="ORF">PTSG_08077</name>
</gene>
<dbReference type="Gene3D" id="2.130.10.10">
    <property type="entry name" value="YVTN repeat-like/Quinoprotein amine dehydrogenase"/>
    <property type="match status" value="3"/>
</dbReference>
<evidence type="ECO:0000313" key="4">
    <source>
        <dbReference type="Proteomes" id="UP000007799"/>
    </source>
</evidence>